<dbReference type="STRING" id="419479.SAMN04488563_6740"/>
<keyword evidence="5" id="KW-1185">Reference proteome</keyword>
<dbReference type="Gene3D" id="3.30.360.10">
    <property type="entry name" value="Dihydrodipicolinate Reductase, domain 2"/>
    <property type="match status" value="1"/>
</dbReference>
<accession>A0A1H2LWS5</accession>
<dbReference type="Gene3D" id="3.40.50.720">
    <property type="entry name" value="NAD(P)-binding Rossmann-like Domain"/>
    <property type="match status" value="1"/>
</dbReference>
<name>A0A1H2LWS5_9ACTN</name>
<gene>
    <name evidence="4" type="ORF">SAMN04488563_6740</name>
</gene>
<feature type="domain" description="Gfo/Idh/MocA-like oxidoreductase N-terminal" evidence="2">
    <location>
        <begin position="5"/>
        <end position="130"/>
    </location>
</feature>
<organism evidence="4 5">
    <name type="scientific">Jiangella alkaliphila</name>
    <dbReference type="NCBI Taxonomy" id="419479"/>
    <lineage>
        <taxon>Bacteria</taxon>
        <taxon>Bacillati</taxon>
        <taxon>Actinomycetota</taxon>
        <taxon>Actinomycetes</taxon>
        <taxon>Jiangellales</taxon>
        <taxon>Jiangellaceae</taxon>
        <taxon>Jiangella</taxon>
    </lineage>
</organism>
<evidence type="ECO:0000313" key="4">
    <source>
        <dbReference type="EMBL" id="SDU85175.1"/>
    </source>
</evidence>
<dbReference type="SUPFAM" id="SSF55347">
    <property type="entry name" value="Glyceraldehyde-3-phosphate dehydrogenase-like, C-terminal domain"/>
    <property type="match status" value="1"/>
</dbReference>
<keyword evidence="1" id="KW-0560">Oxidoreductase</keyword>
<dbReference type="Pfam" id="PF22725">
    <property type="entry name" value="GFO_IDH_MocA_C3"/>
    <property type="match status" value="1"/>
</dbReference>
<sequence length="389" mass="40395">MQQVGVAVIGFGWMGRAHTQAYDRVRHHYPDLAAPRLVAVADPVPGRAAQAAARFGFERATTDWRELLDDPAVAAVSVTAPNFEHRELGAAVAASGRHLWIEKPVGVTAADTRAVAAAARAAGVVAAVGFNYRNVPAVLAARELVAGGRIGTVTHASVRLLGDYAADAGGAFTWRYELERAGHGVIGDLGSHGVDLVRFLLGEVAEVVADGAVFIPRRRRPDGVTTGHARAETGRLVDVENEDWSAAVLRLASGARVTLEVSRVAVGHQNDYGFRVHGTEGAVEWDFRRMGELSVTRGDGVQDLPLATVFAGPDAGDLAAFQPAPAIAMGYDDLKVIEAAGFLGAIAGSGAVTATLDDAVAAATVLDAIAASAAERRWVGVDAAAVAAP</sequence>
<feature type="domain" description="GFO/IDH/MocA-like oxidoreductase" evidence="3">
    <location>
        <begin position="139"/>
        <end position="283"/>
    </location>
</feature>
<reference evidence="5" key="1">
    <citation type="submission" date="2016-10" db="EMBL/GenBank/DDBJ databases">
        <authorList>
            <person name="Varghese N."/>
            <person name="Submissions S."/>
        </authorList>
    </citation>
    <scope>NUCLEOTIDE SEQUENCE [LARGE SCALE GENOMIC DNA]</scope>
    <source>
        <strain evidence="5">DSM 45079</strain>
    </source>
</reference>
<dbReference type="AlphaFoldDB" id="A0A1H2LWS5"/>
<dbReference type="InterPro" id="IPR055170">
    <property type="entry name" value="GFO_IDH_MocA-like_dom"/>
</dbReference>
<dbReference type="GO" id="GO:0000166">
    <property type="term" value="F:nucleotide binding"/>
    <property type="evidence" value="ECO:0007669"/>
    <property type="project" value="InterPro"/>
</dbReference>
<dbReference type="Pfam" id="PF01408">
    <property type="entry name" value="GFO_IDH_MocA"/>
    <property type="match status" value="1"/>
</dbReference>
<evidence type="ECO:0000259" key="3">
    <source>
        <dbReference type="Pfam" id="PF22725"/>
    </source>
</evidence>
<dbReference type="InterPro" id="IPR036291">
    <property type="entry name" value="NAD(P)-bd_dom_sf"/>
</dbReference>
<dbReference type="InterPro" id="IPR050463">
    <property type="entry name" value="Gfo/Idh/MocA_oxidrdct_glycsds"/>
</dbReference>
<evidence type="ECO:0000259" key="2">
    <source>
        <dbReference type="Pfam" id="PF01408"/>
    </source>
</evidence>
<protein>
    <submittedName>
        <fullName evidence="4">Predicted dehydrogenase</fullName>
    </submittedName>
</protein>
<evidence type="ECO:0000313" key="5">
    <source>
        <dbReference type="Proteomes" id="UP000182977"/>
    </source>
</evidence>
<evidence type="ECO:0000256" key="1">
    <source>
        <dbReference type="ARBA" id="ARBA00023002"/>
    </source>
</evidence>
<proteinExistence type="predicted"/>
<dbReference type="Proteomes" id="UP000182977">
    <property type="component" value="Chromosome I"/>
</dbReference>
<dbReference type="InterPro" id="IPR000683">
    <property type="entry name" value="Gfo/Idh/MocA-like_OxRdtase_N"/>
</dbReference>
<dbReference type="PANTHER" id="PTHR43818:SF11">
    <property type="entry name" value="BCDNA.GH03377"/>
    <property type="match status" value="1"/>
</dbReference>
<dbReference type="EMBL" id="LT629791">
    <property type="protein sequence ID" value="SDU85175.1"/>
    <property type="molecule type" value="Genomic_DNA"/>
</dbReference>
<dbReference type="PANTHER" id="PTHR43818">
    <property type="entry name" value="BCDNA.GH03377"/>
    <property type="match status" value="1"/>
</dbReference>
<dbReference type="SUPFAM" id="SSF51735">
    <property type="entry name" value="NAD(P)-binding Rossmann-fold domains"/>
    <property type="match status" value="1"/>
</dbReference>
<dbReference type="GO" id="GO:0016491">
    <property type="term" value="F:oxidoreductase activity"/>
    <property type="evidence" value="ECO:0007669"/>
    <property type="project" value="UniProtKB-KW"/>
</dbReference>